<evidence type="ECO:0000256" key="10">
    <source>
        <dbReference type="ARBA" id="ARBA00022840"/>
    </source>
</evidence>
<evidence type="ECO:0000256" key="4">
    <source>
        <dbReference type="ARBA" id="ARBA00022475"/>
    </source>
</evidence>
<keyword evidence="5" id="KW-0597">Phosphoprotein</keyword>
<dbReference type="GeneID" id="78361433"/>
<comment type="catalytic activity">
    <reaction evidence="1">
        <text>ATP + protein L-histidine = ADP + protein N-phospho-L-histidine.</text>
        <dbReference type="EC" id="2.7.13.3"/>
    </reaction>
</comment>
<evidence type="ECO:0000256" key="11">
    <source>
        <dbReference type="ARBA" id="ARBA00022989"/>
    </source>
</evidence>
<evidence type="ECO:0000256" key="5">
    <source>
        <dbReference type="ARBA" id="ARBA00022553"/>
    </source>
</evidence>
<reference evidence="16" key="1">
    <citation type="submission" date="2017-05" db="EMBL/GenBank/DDBJ databases">
        <title>Improved OligoMM genomes.</title>
        <authorList>
            <person name="Garzetti D."/>
        </authorList>
    </citation>
    <scope>NUCLEOTIDE SEQUENCE [LARGE SCALE GENOMIC DNA]</scope>
    <source>
        <strain evidence="16">YL45</strain>
    </source>
</reference>
<evidence type="ECO:0000256" key="8">
    <source>
        <dbReference type="ARBA" id="ARBA00022741"/>
    </source>
</evidence>
<dbReference type="Gene3D" id="3.30.565.10">
    <property type="entry name" value="Histidine kinase-like ATPase, C-terminal domain"/>
    <property type="match status" value="1"/>
</dbReference>
<dbReference type="GO" id="GO:0005524">
    <property type="term" value="F:ATP binding"/>
    <property type="evidence" value="ECO:0007669"/>
    <property type="project" value="UniProtKB-KW"/>
</dbReference>
<dbReference type="SUPFAM" id="SSF47384">
    <property type="entry name" value="Homodimeric domain of signal transducing histidine kinase"/>
    <property type="match status" value="1"/>
</dbReference>
<dbReference type="SUPFAM" id="SSF53850">
    <property type="entry name" value="Periplasmic binding protein-like II"/>
    <property type="match status" value="1"/>
</dbReference>
<protein>
    <recommendedName>
        <fullName evidence="3">histidine kinase</fullName>
        <ecNumber evidence="3">2.7.13.3</ecNumber>
    </recommendedName>
</protein>
<name>A0A227KEN0_9BURK</name>
<evidence type="ECO:0000313" key="16">
    <source>
        <dbReference type="Proteomes" id="UP000214610"/>
    </source>
</evidence>
<keyword evidence="16" id="KW-1185">Reference proteome</keyword>
<dbReference type="PROSITE" id="PS50109">
    <property type="entry name" value="HIS_KIN"/>
    <property type="match status" value="1"/>
</dbReference>
<keyword evidence="4" id="KW-1003">Cell membrane</keyword>
<evidence type="ECO:0000256" key="6">
    <source>
        <dbReference type="ARBA" id="ARBA00022679"/>
    </source>
</evidence>
<evidence type="ECO:0000256" key="1">
    <source>
        <dbReference type="ARBA" id="ARBA00000085"/>
    </source>
</evidence>
<dbReference type="InterPro" id="IPR003661">
    <property type="entry name" value="HisK_dim/P_dom"/>
</dbReference>
<dbReference type="AlphaFoldDB" id="A0A227KEN0"/>
<dbReference type="InterPro" id="IPR003594">
    <property type="entry name" value="HATPase_dom"/>
</dbReference>
<keyword evidence="11" id="KW-1133">Transmembrane helix</keyword>
<dbReference type="Gene3D" id="1.10.287.130">
    <property type="match status" value="1"/>
</dbReference>
<keyword evidence="8" id="KW-0547">Nucleotide-binding</keyword>
<dbReference type="InterPro" id="IPR036097">
    <property type="entry name" value="HisK_dim/P_sf"/>
</dbReference>
<dbReference type="Pfam" id="PF02518">
    <property type="entry name" value="HATPase_c"/>
    <property type="match status" value="1"/>
</dbReference>
<keyword evidence="12" id="KW-0902">Two-component regulatory system</keyword>
<evidence type="ECO:0000256" key="13">
    <source>
        <dbReference type="ARBA" id="ARBA00023136"/>
    </source>
</evidence>
<dbReference type="SMART" id="SM00387">
    <property type="entry name" value="HATPase_c"/>
    <property type="match status" value="1"/>
</dbReference>
<accession>A0A227KEN0</accession>
<proteinExistence type="predicted"/>
<keyword evidence="9 15" id="KW-0418">Kinase</keyword>
<evidence type="ECO:0000256" key="2">
    <source>
        <dbReference type="ARBA" id="ARBA00004651"/>
    </source>
</evidence>
<dbReference type="CDD" id="cd00082">
    <property type="entry name" value="HisKA"/>
    <property type="match status" value="1"/>
</dbReference>
<evidence type="ECO:0000256" key="9">
    <source>
        <dbReference type="ARBA" id="ARBA00022777"/>
    </source>
</evidence>
<evidence type="ECO:0000256" key="12">
    <source>
        <dbReference type="ARBA" id="ARBA00023012"/>
    </source>
</evidence>
<dbReference type="EC" id="2.7.13.3" evidence="3"/>
<dbReference type="PANTHER" id="PTHR45528:SF1">
    <property type="entry name" value="SENSOR HISTIDINE KINASE CPXA"/>
    <property type="match status" value="1"/>
</dbReference>
<evidence type="ECO:0000259" key="14">
    <source>
        <dbReference type="PROSITE" id="PS50109"/>
    </source>
</evidence>
<dbReference type="EMBL" id="NHMP01000007">
    <property type="protein sequence ID" value="OXE45834.1"/>
    <property type="molecule type" value="Genomic_DNA"/>
</dbReference>
<keyword evidence="10" id="KW-0067">ATP-binding</keyword>
<keyword evidence="7" id="KW-0812">Transmembrane</keyword>
<keyword evidence="6" id="KW-0808">Transferase</keyword>
<dbReference type="SMART" id="SM00388">
    <property type="entry name" value="HisKA"/>
    <property type="match status" value="1"/>
</dbReference>
<keyword evidence="13" id="KW-0472">Membrane</keyword>
<evidence type="ECO:0000256" key="7">
    <source>
        <dbReference type="ARBA" id="ARBA00022692"/>
    </source>
</evidence>
<dbReference type="GO" id="GO:0000155">
    <property type="term" value="F:phosphorelay sensor kinase activity"/>
    <property type="evidence" value="ECO:0007669"/>
    <property type="project" value="InterPro"/>
</dbReference>
<dbReference type="InterPro" id="IPR036890">
    <property type="entry name" value="HATPase_C_sf"/>
</dbReference>
<comment type="caution">
    <text evidence="15">The sequence shown here is derived from an EMBL/GenBank/DDBJ whole genome shotgun (WGS) entry which is preliminary data.</text>
</comment>
<dbReference type="Pfam" id="PF12974">
    <property type="entry name" value="Phosphonate-bd"/>
    <property type="match status" value="1"/>
</dbReference>
<organism evidence="15 16">
    <name type="scientific">Turicimonas muris</name>
    <dbReference type="NCBI Taxonomy" id="1796652"/>
    <lineage>
        <taxon>Bacteria</taxon>
        <taxon>Pseudomonadati</taxon>
        <taxon>Pseudomonadota</taxon>
        <taxon>Betaproteobacteria</taxon>
        <taxon>Burkholderiales</taxon>
        <taxon>Sutterellaceae</taxon>
        <taxon>Turicimonas</taxon>
    </lineage>
</organism>
<evidence type="ECO:0000313" key="15">
    <source>
        <dbReference type="EMBL" id="OXE45834.1"/>
    </source>
</evidence>
<feature type="domain" description="Histidine kinase" evidence="14">
    <location>
        <begin position="387"/>
        <end position="600"/>
    </location>
</feature>
<dbReference type="GO" id="GO:0005886">
    <property type="term" value="C:plasma membrane"/>
    <property type="evidence" value="ECO:0007669"/>
    <property type="project" value="UniProtKB-SubCell"/>
</dbReference>
<dbReference type="Pfam" id="PF00512">
    <property type="entry name" value="HisKA"/>
    <property type="match status" value="1"/>
</dbReference>
<evidence type="ECO:0000256" key="3">
    <source>
        <dbReference type="ARBA" id="ARBA00012438"/>
    </source>
</evidence>
<dbReference type="RefSeq" id="WP_066592784.1">
    <property type="nucleotide sequence ID" value="NZ_CAMQZD010000020.1"/>
</dbReference>
<gene>
    <name evidence="15" type="ORF">ADH67_10460</name>
</gene>
<dbReference type="InterPro" id="IPR005467">
    <property type="entry name" value="His_kinase_dom"/>
</dbReference>
<dbReference type="Proteomes" id="UP000214610">
    <property type="component" value="Unassembled WGS sequence"/>
</dbReference>
<dbReference type="SUPFAM" id="SSF55874">
    <property type="entry name" value="ATPase domain of HSP90 chaperone/DNA topoisomerase II/histidine kinase"/>
    <property type="match status" value="1"/>
</dbReference>
<dbReference type="InterPro" id="IPR050398">
    <property type="entry name" value="HssS/ArlS-like"/>
</dbReference>
<dbReference type="PANTHER" id="PTHR45528">
    <property type="entry name" value="SENSOR HISTIDINE KINASE CPXA"/>
    <property type="match status" value="1"/>
</dbReference>
<dbReference type="Gene3D" id="3.40.190.10">
    <property type="entry name" value="Periplasmic binding protein-like II"/>
    <property type="match status" value="1"/>
</dbReference>
<sequence>MFRGQLFLTIFVFGLSVFCQGTCALEKDDRPSLTIGYVRQTTTNIDDDAIGPTVEYLQEKLNDKYSFRLVALTSSNLISEIKSIKPEFLIVPSEYFIQITASEGLGAHDIAVRKTIFSSDASRSIGSAFITSKNRGDIKTIEDLKGKTVSTADTDTVGDWWAALGEIKRRGLDPENFFSEVRLAPFFFAGVVAEVLSGKSDVGILPTCALEQLQAEGLLSPGAVKVIEAIPNNREQEPFYCARSTVGLYPGTVMASMQNAPDKVVKDITVALFTMPDTNKSEWAVSNDFSEMLALMKDLKFGMFENLRDYSVKNLLKTYSTEIFIVLLVLLFLFLNELRIHRLVDKRTAQLSSALKAKEAAEQEAIEGRKRLSHIERSGVISQMSNIIAHELKQPLGALINYAAVLKLKAKQQGSGDDITAKVISNIDSEARRISSIVDSVRKFAKKEQAPQVPSDLLKITEKALRTFAQQEDPEASIPLKSSVQEAPILADPLSLELLILNIIRNGASASLSDTGKVSIKIDLEDLGNKWLLKISNKGKSLSDTQISRLSSLSESVKPEGLGLGLAIVREIADNHSAALNFERRPGGGVTASISIEKLQRKN</sequence>
<comment type="subcellular location">
    <subcellularLocation>
        <location evidence="2">Cell membrane</location>
        <topology evidence="2">Multi-pass membrane protein</topology>
    </subcellularLocation>
</comment>